<dbReference type="AlphaFoldDB" id="A0A6P4CUA3"/>
<dbReference type="RefSeq" id="XP_015956793.1">
    <property type="nucleotide sequence ID" value="XM_016101307.1"/>
</dbReference>
<dbReference type="KEGG" id="adu:107481093"/>
<organism evidence="2 3">
    <name type="scientific">Arachis duranensis</name>
    <name type="common">Wild peanut</name>
    <dbReference type="NCBI Taxonomy" id="130453"/>
    <lineage>
        <taxon>Eukaryota</taxon>
        <taxon>Viridiplantae</taxon>
        <taxon>Streptophyta</taxon>
        <taxon>Embryophyta</taxon>
        <taxon>Tracheophyta</taxon>
        <taxon>Spermatophyta</taxon>
        <taxon>Magnoliopsida</taxon>
        <taxon>eudicotyledons</taxon>
        <taxon>Gunneridae</taxon>
        <taxon>Pentapetalae</taxon>
        <taxon>rosids</taxon>
        <taxon>fabids</taxon>
        <taxon>Fabales</taxon>
        <taxon>Fabaceae</taxon>
        <taxon>Papilionoideae</taxon>
        <taxon>50 kb inversion clade</taxon>
        <taxon>dalbergioids sensu lato</taxon>
        <taxon>Dalbergieae</taxon>
        <taxon>Pterocarpus clade</taxon>
        <taxon>Arachis</taxon>
    </lineage>
</organism>
<dbReference type="GeneID" id="107481093"/>
<keyword evidence="2" id="KW-1185">Reference proteome</keyword>
<reference evidence="2" key="1">
    <citation type="journal article" date="2016" name="Nat. Genet.">
        <title>The genome sequences of Arachis duranensis and Arachis ipaensis, the diploid ancestors of cultivated peanut.</title>
        <authorList>
            <person name="Bertioli D.J."/>
            <person name="Cannon S.B."/>
            <person name="Froenicke L."/>
            <person name="Huang G."/>
            <person name="Farmer A.D."/>
            <person name="Cannon E.K."/>
            <person name="Liu X."/>
            <person name="Gao D."/>
            <person name="Clevenger J."/>
            <person name="Dash S."/>
            <person name="Ren L."/>
            <person name="Moretzsohn M.C."/>
            <person name="Shirasawa K."/>
            <person name="Huang W."/>
            <person name="Vidigal B."/>
            <person name="Abernathy B."/>
            <person name="Chu Y."/>
            <person name="Niederhuth C.E."/>
            <person name="Umale P."/>
            <person name="Araujo A.C."/>
            <person name="Kozik A."/>
            <person name="Kim K.D."/>
            <person name="Burow M.D."/>
            <person name="Varshney R.K."/>
            <person name="Wang X."/>
            <person name="Zhang X."/>
            <person name="Barkley N."/>
            <person name="Guimaraes P.M."/>
            <person name="Isobe S."/>
            <person name="Guo B."/>
            <person name="Liao B."/>
            <person name="Stalker H.T."/>
            <person name="Schmitz R.J."/>
            <person name="Scheffler B.E."/>
            <person name="Leal-Bertioli S.C."/>
            <person name="Xun X."/>
            <person name="Jackson S.A."/>
            <person name="Michelmore R."/>
            <person name="Ozias-Akins P."/>
        </authorList>
    </citation>
    <scope>NUCLEOTIDE SEQUENCE [LARGE SCALE GENOMIC DNA]</scope>
    <source>
        <strain evidence="2">cv. V14167</strain>
    </source>
</reference>
<evidence type="ECO:0000313" key="3">
    <source>
        <dbReference type="RefSeq" id="XP_015956793.1"/>
    </source>
</evidence>
<accession>A0A6P4CUA3</accession>
<protein>
    <submittedName>
        <fullName evidence="3">Uncharacterized protein LOC107481093</fullName>
    </submittedName>
</protein>
<name>A0A6P4CUA3_ARADU</name>
<dbReference type="InterPro" id="IPR057670">
    <property type="entry name" value="SH3_retrovirus"/>
</dbReference>
<dbReference type="Pfam" id="PF25597">
    <property type="entry name" value="SH3_retrovirus"/>
    <property type="match status" value="1"/>
</dbReference>
<reference evidence="3" key="2">
    <citation type="submission" date="2025-08" db="UniProtKB">
        <authorList>
            <consortium name="RefSeq"/>
        </authorList>
    </citation>
    <scope>IDENTIFICATION</scope>
    <source>
        <tissue evidence="3">Whole plant</tissue>
    </source>
</reference>
<evidence type="ECO:0000259" key="1">
    <source>
        <dbReference type="Pfam" id="PF25597"/>
    </source>
</evidence>
<evidence type="ECO:0000313" key="2">
    <source>
        <dbReference type="Proteomes" id="UP000515211"/>
    </source>
</evidence>
<sequence>MKIFECLVYAATNTSSRSKFDPRANPTVFLDYPLGYKDYKLYNLQTKQFLISRDVIFHEDTISFAQNPYTQLNNDIFFDFVLSNLILDFELLPNVPTIPTVPKIPQPSTTTNTQSQILPLIENQISPSTSIQLKRSTRTKHTHSYLHDYICHTKSSYPISNFINNHRLNHTYHNFVYQANLILESQFYHQAVKHEEWRTAMKEELEALEANNT</sequence>
<dbReference type="Proteomes" id="UP000515211">
    <property type="component" value="Chromosome 3"/>
</dbReference>
<feature type="domain" description="Retroviral polymerase SH3-like" evidence="1">
    <location>
        <begin position="6"/>
        <end position="64"/>
    </location>
</feature>
<proteinExistence type="predicted"/>
<gene>
    <name evidence="3" type="primary">LOC107481093</name>
</gene>